<dbReference type="PANTHER" id="PTHR13000">
    <property type="entry name" value="NUCLEOPORIN P54"/>
    <property type="match status" value="1"/>
</dbReference>
<accession>A0A2S4PYK3</accession>
<reference evidence="6 7" key="1">
    <citation type="submission" date="2017-10" db="EMBL/GenBank/DDBJ databases">
        <title>Development of genomic resources for the powdery mildew, Erysiphe pulchra.</title>
        <authorList>
            <person name="Wadl P.A."/>
            <person name="Mack B.M."/>
            <person name="Moore G."/>
            <person name="Beltz S.B."/>
        </authorList>
    </citation>
    <scope>NUCLEOTIDE SEQUENCE [LARGE SCALE GENOMIC DNA]</scope>
    <source>
        <strain evidence="6">Cflorida</strain>
    </source>
</reference>
<feature type="compositionally biased region" description="Low complexity" evidence="4">
    <location>
        <begin position="13"/>
        <end position="25"/>
    </location>
</feature>
<sequence>MQQSGGVFGGFGQSQQSTGPQQTSSLFGTPGQSTQNQQQGGIFGGINSDQNNQSSQIGISPFAKLGQSNQLQQPNTSTLGRSQMQAQPLLESGRSGIWQPNSSISPREKSVPEQMAAVFQKWDTNNPNCAFKYYFYNKVDDNMAPYYRPGPNEDPKAWDEALSKKPDKGYIPVLCVGFAQIGERIKLQQRNLANFNARLHEINNSLSRMMQDHETKFSIKVMDARRKHTILKQRCIALATKVQVLRNRGYALGGDEEELKIKLLSLERQVNDPALGARAEEIWARMLAVQDRAKVLNSESLKAGLEATNTVDEEFTRRSKKILEDYHTQLVHLTAELESIKQDYEEWQTDPTNPRPTTEDDSKNSNFKRSFQFI</sequence>
<dbReference type="InterPro" id="IPR024864">
    <property type="entry name" value="Nup54/Nup57/Nup44"/>
</dbReference>
<organism evidence="6 7">
    <name type="scientific">Erysiphe pulchra</name>
    <dbReference type="NCBI Taxonomy" id="225359"/>
    <lineage>
        <taxon>Eukaryota</taxon>
        <taxon>Fungi</taxon>
        <taxon>Dikarya</taxon>
        <taxon>Ascomycota</taxon>
        <taxon>Pezizomycotina</taxon>
        <taxon>Leotiomycetes</taxon>
        <taxon>Erysiphales</taxon>
        <taxon>Erysiphaceae</taxon>
        <taxon>Erysiphe</taxon>
    </lineage>
</organism>
<feature type="compositionally biased region" description="Gly residues" evidence="4">
    <location>
        <begin position="1"/>
        <end position="12"/>
    </location>
</feature>
<keyword evidence="2" id="KW-0813">Transport</keyword>
<dbReference type="STRING" id="225359.A0A2S4PYK3"/>
<dbReference type="GO" id="GO:0006607">
    <property type="term" value="P:NLS-bearing protein import into nucleus"/>
    <property type="evidence" value="ECO:0007669"/>
    <property type="project" value="TreeGrafter"/>
</dbReference>
<dbReference type="GO" id="GO:0036228">
    <property type="term" value="P:protein localization to nuclear inner membrane"/>
    <property type="evidence" value="ECO:0007669"/>
    <property type="project" value="TreeGrafter"/>
</dbReference>
<proteinExistence type="predicted"/>
<dbReference type="AlphaFoldDB" id="A0A2S4PYK3"/>
<keyword evidence="3" id="KW-0539">Nucleus</keyword>
<keyword evidence="7" id="KW-1185">Reference proteome</keyword>
<dbReference type="InterPro" id="IPR025712">
    <property type="entry name" value="Nup54_alpha-helical_dom"/>
</dbReference>
<dbReference type="Pfam" id="PF18570">
    <property type="entry name" value="Nup54_57_C"/>
    <property type="match status" value="1"/>
</dbReference>
<evidence type="ECO:0000256" key="2">
    <source>
        <dbReference type="ARBA" id="ARBA00022448"/>
    </source>
</evidence>
<dbReference type="Gene3D" id="1.20.5.490">
    <property type="entry name" value="Single helix bin"/>
    <property type="match status" value="1"/>
</dbReference>
<protein>
    <recommendedName>
        <fullName evidence="5">Nucleoporin Nup54 alpha-helical domain-containing protein</fullName>
    </recommendedName>
</protein>
<feature type="region of interest" description="Disordered" evidence="4">
    <location>
        <begin position="346"/>
        <end position="374"/>
    </location>
</feature>
<comment type="subcellular location">
    <subcellularLocation>
        <location evidence="1">Nucleus</location>
    </subcellularLocation>
</comment>
<feature type="compositionally biased region" description="Polar residues" evidence="4">
    <location>
        <begin position="364"/>
        <end position="374"/>
    </location>
</feature>
<gene>
    <name evidence="6" type="ORF">EPUL_000490</name>
</gene>
<evidence type="ECO:0000313" key="6">
    <source>
        <dbReference type="EMBL" id="POS87087.1"/>
    </source>
</evidence>
<evidence type="ECO:0000259" key="5">
    <source>
        <dbReference type="Pfam" id="PF13874"/>
    </source>
</evidence>
<dbReference type="GO" id="GO:0017056">
    <property type="term" value="F:structural constituent of nuclear pore"/>
    <property type="evidence" value="ECO:0007669"/>
    <property type="project" value="TreeGrafter"/>
</dbReference>
<comment type="caution">
    <text evidence="6">The sequence shown here is derived from an EMBL/GenBank/DDBJ whole genome shotgun (WGS) entry which is preliminary data.</text>
</comment>
<evidence type="ECO:0000256" key="4">
    <source>
        <dbReference type="SAM" id="MobiDB-lite"/>
    </source>
</evidence>
<dbReference type="GO" id="GO:0044613">
    <property type="term" value="C:nuclear pore central transport channel"/>
    <property type="evidence" value="ECO:0007669"/>
    <property type="project" value="TreeGrafter"/>
</dbReference>
<dbReference type="PANTHER" id="PTHR13000:SF0">
    <property type="entry name" value="NUCLEOPORIN P54"/>
    <property type="match status" value="1"/>
</dbReference>
<feature type="region of interest" description="Disordered" evidence="4">
    <location>
        <begin position="91"/>
        <end position="110"/>
    </location>
</feature>
<dbReference type="EMBL" id="PEDP01000195">
    <property type="protein sequence ID" value="POS87087.1"/>
    <property type="molecule type" value="Genomic_DNA"/>
</dbReference>
<feature type="region of interest" description="Disordered" evidence="4">
    <location>
        <begin position="1"/>
        <end position="56"/>
    </location>
</feature>
<evidence type="ECO:0000313" key="7">
    <source>
        <dbReference type="Proteomes" id="UP000237438"/>
    </source>
</evidence>
<feature type="domain" description="Nucleoporin Nup54 alpha-helical" evidence="5">
    <location>
        <begin position="150"/>
        <end position="286"/>
    </location>
</feature>
<dbReference type="Pfam" id="PF13874">
    <property type="entry name" value="Nup54"/>
    <property type="match status" value="1"/>
</dbReference>
<dbReference type="Proteomes" id="UP000237438">
    <property type="component" value="Unassembled WGS sequence"/>
</dbReference>
<dbReference type="OrthoDB" id="6162375at2759"/>
<dbReference type="Gene3D" id="1.20.5.3600">
    <property type="match status" value="1"/>
</dbReference>
<dbReference type="GO" id="GO:0006999">
    <property type="term" value="P:nuclear pore organization"/>
    <property type="evidence" value="ECO:0007669"/>
    <property type="project" value="TreeGrafter"/>
</dbReference>
<name>A0A2S4PYK3_9PEZI</name>
<evidence type="ECO:0000256" key="1">
    <source>
        <dbReference type="ARBA" id="ARBA00004123"/>
    </source>
</evidence>
<evidence type="ECO:0000256" key="3">
    <source>
        <dbReference type="ARBA" id="ARBA00023242"/>
    </source>
</evidence>